<keyword evidence="1" id="KW-1133">Transmembrane helix</keyword>
<evidence type="ECO:0000313" key="3">
    <source>
        <dbReference type="Proteomes" id="UP001164963"/>
    </source>
</evidence>
<organism evidence="2 3">
    <name type="scientific">Streptomyces drozdowiczii</name>
    <dbReference type="NCBI Taxonomy" id="202862"/>
    <lineage>
        <taxon>Bacteria</taxon>
        <taxon>Bacillati</taxon>
        <taxon>Actinomycetota</taxon>
        <taxon>Actinomycetes</taxon>
        <taxon>Kitasatosporales</taxon>
        <taxon>Streptomycetaceae</taxon>
        <taxon>Streptomyces</taxon>
    </lineage>
</organism>
<gene>
    <name evidence="2" type="ORF">NEH16_07805</name>
</gene>
<dbReference type="EMBL" id="CP098740">
    <property type="protein sequence ID" value="UZK54067.1"/>
    <property type="molecule type" value="Genomic_DNA"/>
</dbReference>
<dbReference type="Proteomes" id="UP001164963">
    <property type="component" value="Chromosome"/>
</dbReference>
<keyword evidence="1" id="KW-0812">Transmembrane</keyword>
<feature type="transmembrane region" description="Helical" evidence="1">
    <location>
        <begin position="6"/>
        <end position="23"/>
    </location>
</feature>
<name>A0ABY6PPD6_9ACTN</name>
<dbReference type="RefSeq" id="WP_265540481.1">
    <property type="nucleotide sequence ID" value="NZ_CP098740.1"/>
</dbReference>
<accession>A0ABY6PPD6</accession>
<evidence type="ECO:0000256" key="1">
    <source>
        <dbReference type="SAM" id="Phobius"/>
    </source>
</evidence>
<evidence type="ECO:0008006" key="4">
    <source>
        <dbReference type="Google" id="ProtNLM"/>
    </source>
</evidence>
<feature type="transmembrane region" description="Helical" evidence="1">
    <location>
        <begin position="30"/>
        <end position="47"/>
    </location>
</feature>
<keyword evidence="1" id="KW-0472">Membrane</keyword>
<reference evidence="2" key="1">
    <citation type="journal article" date="2022" name="Front. Microbiol.">
        <title>Mirubactin C rescues the lethal effect of cell wall biosynthesis mutations in Bacillus subtilis.</title>
        <authorList>
            <person name="Kepplinger B."/>
            <person name="Wen X."/>
            <person name="Tyler A.R."/>
            <person name="Kim B.Y."/>
            <person name="Brown J."/>
            <person name="Banks P."/>
            <person name="Dashti Y."/>
            <person name="Mackenzie E.S."/>
            <person name="Wills C."/>
            <person name="Kawai Y."/>
            <person name="Waldron K.J."/>
            <person name="Allenby N.E.E."/>
            <person name="Wu L.J."/>
            <person name="Hall M.J."/>
            <person name="Errington J."/>
        </authorList>
    </citation>
    <scope>NUCLEOTIDE SEQUENCE</scope>
    <source>
        <strain evidence="2">MDA8-470</strain>
    </source>
</reference>
<evidence type="ECO:0000313" key="2">
    <source>
        <dbReference type="EMBL" id="UZK54067.1"/>
    </source>
</evidence>
<sequence length="48" mass="4813">MTALHWLFPVAAVGAAAILTALAEPVPRRAGALALVLTLAALGVAILH</sequence>
<proteinExistence type="predicted"/>
<keyword evidence="3" id="KW-1185">Reference proteome</keyword>
<protein>
    <recommendedName>
        <fullName evidence="4">NADH-quinone oxidoreductase subunit M</fullName>
    </recommendedName>
</protein>